<dbReference type="EMBL" id="BKAB01000056">
    <property type="protein sequence ID" value="GEP24901.1"/>
    <property type="molecule type" value="Genomic_DNA"/>
</dbReference>
<keyword evidence="1" id="KW-1133">Transmembrane helix</keyword>
<feature type="transmembrane region" description="Helical" evidence="1">
    <location>
        <begin position="54"/>
        <end position="74"/>
    </location>
</feature>
<evidence type="ECO:0000256" key="1">
    <source>
        <dbReference type="SAM" id="Phobius"/>
    </source>
</evidence>
<organism evidence="2 3">
    <name type="scientific">Lentilactobacillus diolivorans</name>
    <dbReference type="NCBI Taxonomy" id="179838"/>
    <lineage>
        <taxon>Bacteria</taxon>
        <taxon>Bacillati</taxon>
        <taxon>Bacillota</taxon>
        <taxon>Bacilli</taxon>
        <taxon>Lactobacillales</taxon>
        <taxon>Lactobacillaceae</taxon>
        <taxon>Lentilactobacillus</taxon>
    </lineage>
</organism>
<sequence>MLLSVSDLSVELVLLVLSTGLTGLVVLPGFEALFPFLPVDLVELLVFEELPVCLLLPVCLVVLFILVVGLTLFVV</sequence>
<keyword evidence="1" id="KW-0812">Transmembrane</keyword>
<comment type="caution">
    <text evidence="2">The sequence shown here is derived from an EMBL/GenBank/DDBJ whole genome shotgun (WGS) entry which is preliminary data.</text>
</comment>
<proteinExistence type="predicted"/>
<dbReference type="Proteomes" id="UP000321409">
    <property type="component" value="Unassembled WGS sequence"/>
</dbReference>
<protein>
    <submittedName>
        <fullName evidence="2">Uncharacterized protein</fullName>
    </submittedName>
</protein>
<keyword evidence="3" id="KW-1185">Reference proteome</keyword>
<reference evidence="2 3" key="1">
    <citation type="submission" date="2019-07" db="EMBL/GenBank/DDBJ databases">
        <title>Whole genome shotgun sequence of Lactobacillus diolivorans NBRC 107869.</title>
        <authorList>
            <person name="Hosoyama A."/>
            <person name="Uohara A."/>
            <person name="Ohji S."/>
            <person name="Ichikawa N."/>
        </authorList>
    </citation>
    <scope>NUCLEOTIDE SEQUENCE [LARGE SCALE GENOMIC DNA]</scope>
    <source>
        <strain evidence="2 3">NBRC 107869</strain>
    </source>
</reference>
<evidence type="ECO:0000313" key="3">
    <source>
        <dbReference type="Proteomes" id="UP000321409"/>
    </source>
</evidence>
<keyword evidence="1" id="KW-0472">Membrane</keyword>
<name>A0ABQ0XFQ4_9LACO</name>
<evidence type="ECO:0000313" key="2">
    <source>
        <dbReference type="EMBL" id="GEP24901.1"/>
    </source>
</evidence>
<feature type="transmembrane region" description="Helical" evidence="1">
    <location>
        <begin position="12"/>
        <end position="34"/>
    </location>
</feature>
<gene>
    <name evidence="2" type="ORF">LDI01_24940</name>
</gene>
<accession>A0ABQ0XFQ4</accession>